<keyword evidence="1" id="KW-1185">Reference proteome</keyword>
<reference evidence="2" key="1">
    <citation type="submission" date="2016-11" db="UniProtKB">
        <authorList>
            <consortium name="WormBaseParasite"/>
        </authorList>
    </citation>
    <scope>IDENTIFICATION</scope>
</reference>
<name>A0A1I7Y3H1_9BILA</name>
<protein>
    <submittedName>
        <fullName evidence="2">Uncharacterized protein</fullName>
    </submittedName>
</protein>
<evidence type="ECO:0000313" key="2">
    <source>
        <dbReference type="WBParaSite" id="L893_g12280.t1"/>
    </source>
</evidence>
<dbReference type="AlphaFoldDB" id="A0A1I7Y3H1"/>
<organism evidence="1 2">
    <name type="scientific">Steinernema glaseri</name>
    <dbReference type="NCBI Taxonomy" id="37863"/>
    <lineage>
        <taxon>Eukaryota</taxon>
        <taxon>Metazoa</taxon>
        <taxon>Ecdysozoa</taxon>
        <taxon>Nematoda</taxon>
        <taxon>Chromadorea</taxon>
        <taxon>Rhabditida</taxon>
        <taxon>Tylenchina</taxon>
        <taxon>Panagrolaimomorpha</taxon>
        <taxon>Strongyloidoidea</taxon>
        <taxon>Steinernematidae</taxon>
        <taxon>Steinernema</taxon>
    </lineage>
</organism>
<proteinExistence type="predicted"/>
<evidence type="ECO:0000313" key="1">
    <source>
        <dbReference type="Proteomes" id="UP000095287"/>
    </source>
</evidence>
<accession>A0A1I7Y3H1</accession>
<dbReference type="Proteomes" id="UP000095287">
    <property type="component" value="Unplaced"/>
</dbReference>
<dbReference type="WBParaSite" id="L893_g12280.t1">
    <property type="protein sequence ID" value="L893_g12280.t1"/>
    <property type="gene ID" value="L893_g12280"/>
</dbReference>
<sequence>MAAALGAHHRNGRTGEVDHAEQIGLDLGAKIIGGDVLERLDMAEAGVVDQHIQPAKTAHGLGHGVPCLLFVGHVQFERGQVGAVLRLQLDEACDVACSGQHAT</sequence>